<dbReference type="GO" id="GO:0016020">
    <property type="term" value="C:membrane"/>
    <property type="evidence" value="ECO:0007669"/>
    <property type="project" value="UniProtKB-SubCell"/>
</dbReference>
<evidence type="ECO:0000256" key="4">
    <source>
        <dbReference type="ARBA" id="ARBA00023136"/>
    </source>
</evidence>
<feature type="transmembrane region" description="Helical" evidence="6">
    <location>
        <begin position="197"/>
        <end position="218"/>
    </location>
</feature>
<protein>
    <submittedName>
        <fullName evidence="8">Organic cation transporter protein</fullName>
    </submittedName>
</protein>
<dbReference type="PROSITE" id="PS50850">
    <property type="entry name" value="MFS"/>
    <property type="match status" value="1"/>
</dbReference>
<feature type="region of interest" description="Disordered" evidence="5">
    <location>
        <begin position="314"/>
        <end position="344"/>
    </location>
</feature>
<evidence type="ECO:0000256" key="3">
    <source>
        <dbReference type="ARBA" id="ARBA00022989"/>
    </source>
</evidence>
<evidence type="ECO:0000313" key="9">
    <source>
        <dbReference type="Proteomes" id="UP000440578"/>
    </source>
</evidence>
<feature type="transmembrane region" description="Helical" evidence="6">
    <location>
        <begin position="451"/>
        <end position="474"/>
    </location>
</feature>
<dbReference type="GO" id="GO:0022857">
    <property type="term" value="F:transmembrane transporter activity"/>
    <property type="evidence" value="ECO:0007669"/>
    <property type="project" value="InterPro"/>
</dbReference>
<dbReference type="SUPFAM" id="SSF103473">
    <property type="entry name" value="MFS general substrate transporter"/>
    <property type="match status" value="1"/>
</dbReference>
<keyword evidence="4 6" id="KW-0472">Membrane</keyword>
<feature type="transmembrane region" description="Helical" evidence="6">
    <location>
        <begin position="21"/>
        <end position="46"/>
    </location>
</feature>
<evidence type="ECO:0000259" key="7">
    <source>
        <dbReference type="PROSITE" id="PS50850"/>
    </source>
</evidence>
<reference evidence="8 9" key="1">
    <citation type="submission" date="2019-07" db="EMBL/GenBank/DDBJ databases">
        <title>Draft genome assembly of a fouling barnacle, Amphibalanus amphitrite (Darwin, 1854): The first reference genome for Thecostraca.</title>
        <authorList>
            <person name="Kim W."/>
        </authorList>
    </citation>
    <scope>NUCLEOTIDE SEQUENCE [LARGE SCALE GENOMIC DNA]</scope>
    <source>
        <strain evidence="8">SNU_AA5</strain>
        <tissue evidence="8">Soma without cirri and trophi</tissue>
    </source>
</reference>
<feature type="transmembrane region" description="Helical" evidence="6">
    <location>
        <begin position="369"/>
        <end position="387"/>
    </location>
</feature>
<feature type="transmembrane region" description="Helical" evidence="6">
    <location>
        <begin position="166"/>
        <end position="185"/>
    </location>
</feature>
<dbReference type="InterPro" id="IPR011701">
    <property type="entry name" value="MFS"/>
</dbReference>
<dbReference type="Pfam" id="PF07690">
    <property type="entry name" value="MFS_1"/>
    <property type="match status" value="1"/>
</dbReference>
<dbReference type="AlphaFoldDB" id="A0A6A4VGI5"/>
<sequence length="535" mass="58781">MPRHEIDFDKILSEIGDFGRYQVVFYCFLCAATAIAVLPGVVALVFQTYVPHYRCMVPGCDNVTSPQYVEPFTNFTIPTGDECRRFWRYNLTADTCADADFDDNITVSCTEFVFDDSMFKTSFATQWNLTCHYQPLVELPNTLYFSGVLLGSVVFGVISDRFGRKAALMLAVLIINLVGYLVVLLRSSFVAVCVLRVLLGLASCGMFQTPFVMAVELVGKRWRVPCGTALNYFTTLGALVAGGLGYAIRDWVQLQLVVTAPLLLLFAGFWLCPESVRWLLTQGRTRDAERLIRKIAETNGTTVSPHLLADYDAGGEEEEGDGAPTQRELRDPVRDAEETSSSEETLIVPAAPSETFLDCMRSRVLRLRLLLALLGWFAVNFAFYGMVVDLPNMPGDFFTNYFVAGVAEIPGYTLSWVGMDRLGRRVTFVLATVLGGVSIMASGLIPNAMPIPSAVLLMLGKCGASGAFAVIYIYTSELFPTSARNTAVGVCSMTGRISAMLAPQLAVLTDDRFPSFSLEPIRVHATAEAFPDTRC</sequence>
<proteinExistence type="predicted"/>
<dbReference type="InterPro" id="IPR036259">
    <property type="entry name" value="MFS_trans_sf"/>
</dbReference>
<feature type="transmembrane region" description="Helical" evidence="6">
    <location>
        <begin position="142"/>
        <end position="159"/>
    </location>
</feature>
<dbReference type="Proteomes" id="UP000440578">
    <property type="component" value="Unassembled WGS sequence"/>
</dbReference>
<gene>
    <name evidence="8" type="primary">Orct_2</name>
    <name evidence="8" type="ORF">FJT64_008685</name>
</gene>
<keyword evidence="3 6" id="KW-1133">Transmembrane helix</keyword>
<dbReference type="EMBL" id="VIIS01001741">
    <property type="protein sequence ID" value="KAF0293546.1"/>
    <property type="molecule type" value="Genomic_DNA"/>
</dbReference>
<feature type="transmembrane region" description="Helical" evidence="6">
    <location>
        <begin position="426"/>
        <end position="445"/>
    </location>
</feature>
<comment type="subcellular location">
    <subcellularLocation>
        <location evidence="1">Membrane</location>
        <topology evidence="1">Multi-pass membrane protein</topology>
    </subcellularLocation>
</comment>
<dbReference type="PANTHER" id="PTHR24064">
    <property type="entry name" value="SOLUTE CARRIER FAMILY 22 MEMBER"/>
    <property type="match status" value="1"/>
</dbReference>
<feature type="compositionally biased region" description="Basic and acidic residues" evidence="5">
    <location>
        <begin position="327"/>
        <end position="337"/>
    </location>
</feature>
<dbReference type="OrthoDB" id="6354675at2759"/>
<name>A0A6A4VGI5_AMPAM</name>
<evidence type="ECO:0000256" key="5">
    <source>
        <dbReference type="SAM" id="MobiDB-lite"/>
    </source>
</evidence>
<accession>A0A6A4VGI5</accession>
<feature type="transmembrane region" description="Helical" evidence="6">
    <location>
        <begin position="254"/>
        <end position="272"/>
    </location>
</feature>
<keyword evidence="9" id="KW-1185">Reference proteome</keyword>
<feature type="domain" description="Major facilitator superfamily (MFS) profile" evidence="7">
    <location>
        <begin position="92"/>
        <end position="535"/>
    </location>
</feature>
<evidence type="ECO:0000313" key="8">
    <source>
        <dbReference type="EMBL" id="KAF0293546.1"/>
    </source>
</evidence>
<comment type="caution">
    <text evidence="8">The sequence shown here is derived from an EMBL/GenBank/DDBJ whole genome shotgun (WGS) entry which is preliminary data.</text>
</comment>
<evidence type="ECO:0000256" key="6">
    <source>
        <dbReference type="SAM" id="Phobius"/>
    </source>
</evidence>
<keyword evidence="2 6" id="KW-0812">Transmembrane</keyword>
<organism evidence="8 9">
    <name type="scientific">Amphibalanus amphitrite</name>
    <name type="common">Striped barnacle</name>
    <name type="synonym">Balanus amphitrite</name>
    <dbReference type="NCBI Taxonomy" id="1232801"/>
    <lineage>
        <taxon>Eukaryota</taxon>
        <taxon>Metazoa</taxon>
        <taxon>Ecdysozoa</taxon>
        <taxon>Arthropoda</taxon>
        <taxon>Crustacea</taxon>
        <taxon>Multicrustacea</taxon>
        <taxon>Cirripedia</taxon>
        <taxon>Thoracica</taxon>
        <taxon>Thoracicalcarea</taxon>
        <taxon>Balanomorpha</taxon>
        <taxon>Balanoidea</taxon>
        <taxon>Balanidae</taxon>
        <taxon>Amphibalaninae</taxon>
        <taxon>Amphibalanus</taxon>
    </lineage>
</organism>
<evidence type="ECO:0000256" key="1">
    <source>
        <dbReference type="ARBA" id="ARBA00004141"/>
    </source>
</evidence>
<evidence type="ECO:0000256" key="2">
    <source>
        <dbReference type="ARBA" id="ARBA00022692"/>
    </source>
</evidence>
<feature type="transmembrane region" description="Helical" evidence="6">
    <location>
        <begin position="399"/>
        <end position="419"/>
    </location>
</feature>
<dbReference type="Gene3D" id="1.20.1250.20">
    <property type="entry name" value="MFS general substrate transporter like domains"/>
    <property type="match status" value="1"/>
</dbReference>
<dbReference type="InterPro" id="IPR020846">
    <property type="entry name" value="MFS_dom"/>
</dbReference>
<feature type="transmembrane region" description="Helical" evidence="6">
    <location>
        <begin position="230"/>
        <end position="248"/>
    </location>
</feature>